<accession>A0A162MRR3</accession>
<dbReference type="AlphaFoldDB" id="A0A162MRR3"/>
<protein>
    <submittedName>
        <fullName evidence="2">Uncharacterized protein</fullName>
    </submittedName>
</protein>
<proteinExistence type="predicted"/>
<evidence type="ECO:0000313" key="3">
    <source>
        <dbReference type="Proteomes" id="UP000076881"/>
    </source>
</evidence>
<organism evidence="2 3">
    <name type="scientific">Akanthomyces lecanii RCEF 1005</name>
    <dbReference type="NCBI Taxonomy" id="1081108"/>
    <lineage>
        <taxon>Eukaryota</taxon>
        <taxon>Fungi</taxon>
        <taxon>Dikarya</taxon>
        <taxon>Ascomycota</taxon>
        <taxon>Pezizomycotina</taxon>
        <taxon>Sordariomycetes</taxon>
        <taxon>Hypocreomycetidae</taxon>
        <taxon>Hypocreales</taxon>
        <taxon>Cordycipitaceae</taxon>
        <taxon>Akanthomyces</taxon>
        <taxon>Cordyceps confragosa</taxon>
    </lineage>
</organism>
<keyword evidence="3" id="KW-1185">Reference proteome</keyword>
<dbReference type="EMBL" id="AZHF01000011">
    <property type="protein sequence ID" value="OAA69189.1"/>
    <property type="molecule type" value="Genomic_DNA"/>
</dbReference>
<comment type="caution">
    <text evidence="2">The sequence shown here is derived from an EMBL/GenBank/DDBJ whole genome shotgun (WGS) entry which is preliminary data.</text>
</comment>
<evidence type="ECO:0000313" key="2">
    <source>
        <dbReference type="EMBL" id="OAA69189.1"/>
    </source>
</evidence>
<name>A0A162MRR3_CORDF</name>
<dbReference type="STRING" id="1081108.A0A162MRR3"/>
<sequence length="409" mass="45308">MFSTKPANSIRKLFAGYHEPVGLSAQQSQKLLDGLKSSFRLQLEQEYGQTALTKHSKNTSKTTTSNHHSSSSHGAVRHSAASRHLRSILANPLFSYNKNSLTAAASIPSPLSVPKRDPMDDFDHAVAKGLMTLNAATGCIMTKQKQIDARELDTGPASASATALRVVRWLRSTGAENDLAFLEHKAFVKALAPFLVAENMEEIAWQWIHQTMQRSSDDISEAIRLRRASFLLAQLVHIKSQPQHGNLDGAITTILRAEQVLAKDPLLARLLVLPWRSVSWLSTVESYSHLAPSERLFDAHLDTASRLKQPLSVETAHLHLYHPTHPDHAPAMQFFRDTEHLRRLVRGITKEQFAHAKQTSLGVVPWVAYLGYDTVNHLTTSGLSQEAQALTQILKDELAGLFTPQAQPS</sequence>
<reference evidence="2 3" key="1">
    <citation type="journal article" date="2016" name="Genome Biol. Evol.">
        <title>Divergent and convergent evolution of fungal pathogenicity.</title>
        <authorList>
            <person name="Shang Y."/>
            <person name="Xiao G."/>
            <person name="Zheng P."/>
            <person name="Cen K."/>
            <person name="Zhan S."/>
            <person name="Wang C."/>
        </authorList>
    </citation>
    <scope>NUCLEOTIDE SEQUENCE [LARGE SCALE GENOMIC DNA]</scope>
    <source>
        <strain evidence="2 3">RCEF 1005</strain>
    </source>
</reference>
<gene>
    <name evidence="2" type="ORF">LEL_10065</name>
</gene>
<dbReference type="OrthoDB" id="5424391at2759"/>
<dbReference type="Proteomes" id="UP000076881">
    <property type="component" value="Unassembled WGS sequence"/>
</dbReference>
<feature type="compositionally biased region" description="Low complexity" evidence="1">
    <location>
        <begin position="59"/>
        <end position="73"/>
    </location>
</feature>
<evidence type="ECO:0000256" key="1">
    <source>
        <dbReference type="SAM" id="MobiDB-lite"/>
    </source>
</evidence>
<feature type="region of interest" description="Disordered" evidence="1">
    <location>
        <begin position="50"/>
        <end position="80"/>
    </location>
</feature>